<proteinExistence type="predicted"/>
<gene>
    <name evidence="1" type="ORF">BpHYR1_033971</name>
</gene>
<dbReference type="EMBL" id="REGN01010394">
    <property type="protein sequence ID" value="RMZ99143.1"/>
    <property type="molecule type" value="Genomic_DNA"/>
</dbReference>
<keyword evidence="2" id="KW-1185">Reference proteome</keyword>
<comment type="caution">
    <text evidence="1">The sequence shown here is derived from an EMBL/GenBank/DDBJ whole genome shotgun (WGS) entry which is preliminary data.</text>
</comment>
<name>A0A3M7PJG3_BRAPC</name>
<dbReference type="OrthoDB" id="6599594at2759"/>
<sequence length="226" mass="26530">MNEIVSKLENLNLNLIVSSRKKKDGSESYILINDDYFEYKTAYTSNSGKITWRSIIHSIEEVFPEAEVCGCFFYLKKSIWRHVQENGLASSCIPNDLKKIFTYFEDNYIGGKKRTKVPSRKTPRFGLELWNCFERTRIGLPNNNLEGWHIALQSTIKSHPHLLSFINILKLEQSNTENNYIKLSTGQINKRKRKYVLLEEHITNIITDFNSEKIMEYLYNLSLIEY</sequence>
<dbReference type="AlphaFoldDB" id="A0A3M7PJG3"/>
<organism evidence="1 2">
    <name type="scientific">Brachionus plicatilis</name>
    <name type="common">Marine rotifer</name>
    <name type="synonym">Brachionus muelleri</name>
    <dbReference type="NCBI Taxonomy" id="10195"/>
    <lineage>
        <taxon>Eukaryota</taxon>
        <taxon>Metazoa</taxon>
        <taxon>Spiralia</taxon>
        <taxon>Gnathifera</taxon>
        <taxon>Rotifera</taxon>
        <taxon>Eurotatoria</taxon>
        <taxon>Monogononta</taxon>
        <taxon>Pseudotrocha</taxon>
        <taxon>Ploima</taxon>
        <taxon>Brachionidae</taxon>
        <taxon>Brachionus</taxon>
    </lineage>
</organism>
<protein>
    <submittedName>
        <fullName evidence="1">Uncharacterized protein</fullName>
    </submittedName>
</protein>
<evidence type="ECO:0000313" key="2">
    <source>
        <dbReference type="Proteomes" id="UP000276133"/>
    </source>
</evidence>
<reference evidence="1 2" key="1">
    <citation type="journal article" date="2018" name="Sci. Rep.">
        <title>Genomic signatures of local adaptation to the degree of environmental predictability in rotifers.</title>
        <authorList>
            <person name="Franch-Gras L."/>
            <person name="Hahn C."/>
            <person name="Garcia-Roger E.M."/>
            <person name="Carmona M.J."/>
            <person name="Serra M."/>
            <person name="Gomez A."/>
        </authorList>
    </citation>
    <scope>NUCLEOTIDE SEQUENCE [LARGE SCALE GENOMIC DNA]</scope>
    <source>
        <strain evidence="1">HYR1</strain>
    </source>
</reference>
<dbReference type="Proteomes" id="UP000276133">
    <property type="component" value="Unassembled WGS sequence"/>
</dbReference>
<evidence type="ECO:0000313" key="1">
    <source>
        <dbReference type="EMBL" id="RMZ99143.1"/>
    </source>
</evidence>
<accession>A0A3M7PJG3</accession>